<dbReference type="CDD" id="cd00146">
    <property type="entry name" value="PKD"/>
    <property type="match status" value="1"/>
</dbReference>
<evidence type="ECO:0000313" key="1">
    <source>
        <dbReference type="EMBL" id="TLP54499.1"/>
    </source>
</evidence>
<proteinExistence type="predicted"/>
<accession>A0A5R8YLZ2</accession>
<dbReference type="InterPro" id="IPR013783">
    <property type="entry name" value="Ig-like_fold"/>
</dbReference>
<protein>
    <recommendedName>
        <fullName evidence="3">PKD domain-containing protein</fullName>
    </recommendedName>
</protein>
<dbReference type="AlphaFoldDB" id="A0A5R8YLZ2"/>
<dbReference type="EMBL" id="VANP01000013">
    <property type="protein sequence ID" value="TLP54499.1"/>
    <property type="molecule type" value="Genomic_DNA"/>
</dbReference>
<dbReference type="GO" id="GO:0005975">
    <property type="term" value="P:carbohydrate metabolic process"/>
    <property type="evidence" value="ECO:0007669"/>
    <property type="project" value="UniProtKB-ARBA"/>
</dbReference>
<dbReference type="Proteomes" id="UP000309033">
    <property type="component" value="Unassembled WGS sequence"/>
</dbReference>
<evidence type="ECO:0000313" key="2">
    <source>
        <dbReference type="Proteomes" id="UP000309033"/>
    </source>
</evidence>
<sequence length="243" mass="24905">MTGDGPQASVTCSDDGVFTATLTAVDAQGASASDTTILTVGNAAPVLGTVAVDGSGARIEFSDPGTADQHTCTVRWGDGTAPGMLDGALSPCFLPHTYGPGTFTATVTVSDGDGGSVSTSRTVKVASAPWPFRGFLPPVDNPPMVNAVQAGQAIPVKFGLGGYRGMDVFAAGSPASGQISCSLGQTDSVEQAVTAGGSPLSYDAAKDQYTYVWKTDKAWSGQCRRLNVTLADGTQHWALFRFR</sequence>
<dbReference type="NCBIfam" id="NF038114">
    <property type="entry name" value="rightmost"/>
    <property type="match status" value="1"/>
</dbReference>
<evidence type="ECO:0008006" key="3">
    <source>
        <dbReference type="Google" id="ProtNLM"/>
    </source>
</evidence>
<gene>
    <name evidence="1" type="ORF">FED44_27425</name>
</gene>
<reference evidence="1" key="1">
    <citation type="submission" date="2019-05" db="EMBL/GenBank/DDBJ databases">
        <title>Isolation, diversity and antifungal activity of Actinobacteria from wheat.</title>
        <authorList>
            <person name="Yu B."/>
        </authorList>
    </citation>
    <scope>NUCLEOTIDE SEQUENCE [LARGE SCALE GENOMIC DNA]</scope>
    <source>
        <strain evidence="1">NEAU-HEGS1-5</strain>
    </source>
</reference>
<dbReference type="SUPFAM" id="SSF49299">
    <property type="entry name" value="PKD domain"/>
    <property type="match status" value="1"/>
</dbReference>
<keyword evidence="2" id="KW-1185">Reference proteome</keyword>
<organism evidence="1 2">
    <name type="scientific">Microbispora triticiradicis</name>
    <dbReference type="NCBI Taxonomy" id="2200763"/>
    <lineage>
        <taxon>Bacteria</taxon>
        <taxon>Bacillati</taxon>
        <taxon>Actinomycetota</taxon>
        <taxon>Actinomycetes</taxon>
        <taxon>Streptosporangiales</taxon>
        <taxon>Streptosporangiaceae</taxon>
        <taxon>Microbispora</taxon>
    </lineage>
</organism>
<dbReference type="OrthoDB" id="345880at2"/>
<dbReference type="Gene3D" id="2.60.40.10">
    <property type="entry name" value="Immunoglobulins"/>
    <property type="match status" value="1"/>
</dbReference>
<comment type="caution">
    <text evidence="1">The sequence shown here is derived from an EMBL/GenBank/DDBJ whole genome shotgun (WGS) entry which is preliminary data.</text>
</comment>
<name>A0A5R8YLZ2_9ACTN</name>
<dbReference type="InterPro" id="IPR035986">
    <property type="entry name" value="PKD_dom_sf"/>
</dbReference>